<keyword evidence="10" id="KW-1185">Reference proteome</keyword>
<organism evidence="9 10">
    <name type="scientific">Mesobacillus campisalis</name>
    <dbReference type="NCBI Taxonomy" id="1408103"/>
    <lineage>
        <taxon>Bacteria</taxon>
        <taxon>Bacillati</taxon>
        <taxon>Bacillota</taxon>
        <taxon>Bacilli</taxon>
        <taxon>Bacillales</taxon>
        <taxon>Bacillaceae</taxon>
        <taxon>Mesobacillus</taxon>
    </lineage>
</organism>
<dbReference type="SUPFAM" id="SSF161098">
    <property type="entry name" value="MetI-like"/>
    <property type="match status" value="1"/>
</dbReference>
<dbReference type="PANTHER" id="PTHR30193:SF37">
    <property type="entry name" value="INNER MEMBRANE ABC TRANSPORTER PERMEASE PROTEIN YCJO"/>
    <property type="match status" value="1"/>
</dbReference>
<dbReference type="Pfam" id="PF00528">
    <property type="entry name" value="BPD_transp_1"/>
    <property type="match status" value="1"/>
</dbReference>
<keyword evidence="6 7" id="KW-0472">Membrane</keyword>
<evidence type="ECO:0000256" key="2">
    <source>
        <dbReference type="ARBA" id="ARBA00022448"/>
    </source>
</evidence>
<dbReference type="PANTHER" id="PTHR30193">
    <property type="entry name" value="ABC TRANSPORTER PERMEASE PROTEIN"/>
    <property type="match status" value="1"/>
</dbReference>
<feature type="transmembrane region" description="Helical" evidence="7">
    <location>
        <begin position="209"/>
        <end position="233"/>
    </location>
</feature>
<feature type="transmembrane region" description="Helical" evidence="7">
    <location>
        <begin position="81"/>
        <end position="103"/>
    </location>
</feature>
<keyword evidence="3" id="KW-1003">Cell membrane</keyword>
<dbReference type="InterPro" id="IPR051393">
    <property type="entry name" value="ABC_transporter_permease"/>
</dbReference>
<evidence type="ECO:0000256" key="1">
    <source>
        <dbReference type="ARBA" id="ARBA00004651"/>
    </source>
</evidence>
<dbReference type="Gene3D" id="1.10.3720.10">
    <property type="entry name" value="MetI-like"/>
    <property type="match status" value="1"/>
</dbReference>
<feature type="transmembrane region" description="Helical" evidence="7">
    <location>
        <begin position="154"/>
        <end position="176"/>
    </location>
</feature>
<comment type="caution">
    <text evidence="9">The sequence shown here is derived from an EMBL/GenBank/DDBJ whole genome shotgun (WGS) entry which is preliminary data.</text>
</comment>
<protein>
    <submittedName>
        <fullName evidence="9">ABC transporter permease</fullName>
    </submittedName>
</protein>
<accession>A0A0M2T0H2</accession>
<evidence type="ECO:0000256" key="6">
    <source>
        <dbReference type="ARBA" id="ARBA00023136"/>
    </source>
</evidence>
<feature type="transmembrane region" description="Helical" evidence="7">
    <location>
        <begin position="115"/>
        <end position="134"/>
    </location>
</feature>
<sequence>MEAEVKLVRKKQKKKDILVILSFMLPALFVYTIFILYPIITTFNYSLFDWNGMGERVFVGLQNYTALLSDNTFWHALKNNAYLILVSVFVQIPLGLIMALVLFSSIRGKKVLNVLFFLPYLMSTVAVGLLWIFMFDPVNGPVNKLLNFFSFESIHWLSGSNSALIAILIVMAWQFAPFYMILFKAAMVGIPEELYEAAEIDGANGTKKFFYVTLPSLMPTIVSSSILAVVGSLKTFDLFYVMTGGGSGNATEILGTYMYRQAFVNFKMGYGSTIAAMMFIIALVCAVGILFLDFKRRKKQGVA</sequence>
<feature type="transmembrane region" description="Helical" evidence="7">
    <location>
        <begin position="268"/>
        <end position="292"/>
    </location>
</feature>
<feature type="transmembrane region" description="Helical" evidence="7">
    <location>
        <begin position="17"/>
        <end position="40"/>
    </location>
</feature>
<dbReference type="OrthoDB" id="152280at2"/>
<dbReference type="EMBL" id="LAYY01000003">
    <property type="protein sequence ID" value="KKK39481.1"/>
    <property type="molecule type" value="Genomic_DNA"/>
</dbReference>
<dbReference type="InterPro" id="IPR000515">
    <property type="entry name" value="MetI-like"/>
</dbReference>
<comment type="subcellular location">
    <subcellularLocation>
        <location evidence="1 7">Cell membrane</location>
        <topology evidence="1 7">Multi-pass membrane protein</topology>
    </subcellularLocation>
</comment>
<feature type="domain" description="ABC transmembrane type-1" evidence="8">
    <location>
        <begin position="77"/>
        <end position="291"/>
    </location>
</feature>
<proteinExistence type="inferred from homology"/>
<evidence type="ECO:0000256" key="5">
    <source>
        <dbReference type="ARBA" id="ARBA00022989"/>
    </source>
</evidence>
<evidence type="ECO:0000259" key="8">
    <source>
        <dbReference type="PROSITE" id="PS50928"/>
    </source>
</evidence>
<evidence type="ECO:0000313" key="9">
    <source>
        <dbReference type="EMBL" id="KKK39481.1"/>
    </source>
</evidence>
<gene>
    <name evidence="9" type="ORF">WQ57_04050</name>
</gene>
<evidence type="ECO:0000256" key="4">
    <source>
        <dbReference type="ARBA" id="ARBA00022692"/>
    </source>
</evidence>
<dbReference type="PROSITE" id="PS50928">
    <property type="entry name" value="ABC_TM1"/>
    <property type="match status" value="1"/>
</dbReference>
<comment type="similarity">
    <text evidence="7">Belongs to the binding-protein-dependent transport system permease family.</text>
</comment>
<dbReference type="InterPro" id="IPR035906">
    <property type="entry name" value="MetI-like_sf"/>
</dbReference>
<dbReference type="AlphaFoldDB" id="A0A0M2T0H2"/>
<evidence type="ECO:0000256" key="3">
    <source>
        <dbReference type="ARBA" id="ARBA00022475"/>
    </source>
</evidence>
<dbReference type="GO" id="GO:0055085">
    <property type="term" value="P:transmembrane transport"/>
    <property type="evidence" value="ECO:0007669"/>
    <property type="project" value="InterPro"/>
</dbReference>
<reference evidence="9 10" key="1">
    <citation type="submission" date="2015-04" db="EMBL/GenBank/DDBJ databases">
        <title>Taxonomic description and genome sequence of Bacillus campisalis sp. nov., a novel member of the genus Bacillus isolated from solar saltern.</title>
        <authorList>
            <person name="Mathan Kumar R."/>
            <person name="Kaur G."/>
            <person name="Kumar A."/>
            <person name="Singh N.K."/>
            <person name="Kaur N."/>
            <person name="Kumar N."/>
            <person name="Mayilraj S."/>
        </authorList>
    </citation>
    <scope>NUCLEOTIDE SEQUENCE [LARGE SCALE GENOMIC DNA]</scope>
    <source>
        <strain evidence="9 10">SA2-6</strain>
    </source>
</reference>
<evidence type="ECO:0000313" key="10">
    <source>
        <dbReference type="Proteomes" id="UP000034166"/>
    </source>
</evidence>
<evidence type="ECO:0000256" key="7">
    <source>
        <dbReference type="RuleBase" id="RU363032"/>
    </source>
</evidence>
<keyword evidence="5 7" id="KW-1133">Transmembrane helix</keyword>
<dbReference type="PATRIC" id="fig|1408103.3.peg.916"/>
<keyword evidence="2 7" id="KW-0813">Transport</keyword>
<dbReference type="GO" id="GO:0005886">
    <property type="term" value="C:plasma membrane"/>
    <property type="evidence" value="ECO:0007669"/>
    <property type="project" value="UniProtKB-SubCell"/>
</dbReference>
<name>A0A0M2T0H2_9BACI</name>
<keyword evidence="4 7" id="KW-0812">Transmembrane</keyword>
<dbReference type="Proteomes" id="UP000034166">
    <property type="component" value="Unassembled WGS sequence"/>
</dbReference>
<dbReference type="CDD" id="cd06261">
    <property type="entry name" value="TM_PBP2"/>
    <property type="match status" value="1"/>
</dbReference>